<keyword evidence="1" id="KW-0479">Metal-binding</keyword>
<proteinExistence type="predicted"/>
<dbReference type="EMBL" id="CAJPIN010048461">
    <property type="protein sequence ID" value="CAG2065944.1"/>
    <property type="molecule type" value="Genomic_DNA"/>
</dbReference>
<dbReference type="PROSITE" id="PS51845">
    <property type="entry name" value="PDEASE_I_2"/>
    <property type="match status" value="1"/>
</dbReference>
<reference evidence="4" key="1">
    <citation type="submission" date="2021-03" db="EMBL/GenBank/DDBJ databases">
        <authorList>
            <person name="Tran Van P."/>
        </authorList>
    </citation>
    <scope>NUCLEOTIDE SEQUENCE</scope>
</reference>
<accession>A0ABN7PK47</accession>
<dbReference type="InterPro" id="IPR036971">
    <property type="entry name" value="PDEase_catalytic_dom_sf"/>
</dbReference>
<evidence type="ECO:0000256" key="1">
    <source>
        <dbReference type="ARBA" id="ARBA00022723"/>
    </source>
</evidence>
<sequence length="128" mass="15131">MNLVPYQTIHRSYHKSNVILSTKERLAVDRLRTFSPQGRCFIYYFDVFSLDDFEKARHAIYMFKDLFGAIKFNNKSLIRFTLTVKKNYRRIPYHNWTHGFSVANSVFCIIKHSPNLFTTNEIGGVEDI</sequence>
<dbReference type="PANTHER" id="PTHR11347">
    <property type="entry name" value="CYCLIC NUCLEOTIDE PHOSPHODIESTERASE"/>
    <property type="match status" value="1"/>
</dbReference>
<evidence type="ECO:0000259" key="3">
    <source>
        <dbReference type="PROSITE" id="PS51845"/>
    </source>
</evidence>
<gene>
    <name evidence="4" type="ORF">TPAB3V08_LOCUS12887</name>
</gene>
<name>A0ABN7PK47_TIMPD</name>
<dbReference type="Proteomes" id="UP001153148">
    <property type="component" value="Unassembled WGS sequence"/>
</dbReference>
<dbReference type="Gene3D" id="1.10.1300.10">
    <property type="entry name" value="3'5'-cyclic nucleotide phosphodiesterase, catalytic domain"/>
    <property type="match status" value="1"/>
</dbReference>
<keyword evidence="2" id="KW-0378">Hydrolase</keyword>
<protein>
    <recommendedName>
        <fullName evidence="3">PDEase domain-containing protein</fullName>
    </recommendedName>
</protein>
<dbReference type="InterPro" id="IPR002073">
    <property type="entry name" value="PDEase_catalytic_dom"/>
</dbReference>
<evidence type="ECO:0000313" key="4">
    <source>
        <dbReference type="EMBL" id="CAG2065944.1"/>
    </source>
</evidence>
<dbReference type="SUPFAM" id="SSF109604">
    <property type="entry name" value="HD-domain/PDEase-like"/>
    <property type="match status" value="1"/>
</dbReference>
<evidence type="ECO:0000256" key="2">
    <source>
        <dbReference type="ARBA" id="ARBA00022801"/>
    </source>
</evidence>
<keyword evidence="5" id="KW-1185">Reference proteome</keyword>
<organism evidence="4 5">
    <name type="scientific">Timema podura</name>
    <name type="common">Walking stick</name>
    <dbReference type="NCBI Taxonomy" id="61482"/>
    <lineage>
        <taxon>Eukaryota</taxon>
        <taxon>Metazoa</taxon>
        <taxon>Ecdysozoa</taxon>
        <taxon>Arthropoda</taxon>
        <taxon>Hexapoda</taxon>
        <taxon>Insecta</taxon>
        <taxon>Pterygota</taxon>
        <taxon>Neoptera</taxon>
        <taxon>Polyneoptera</taxon>
        <taxon>Phasmatodea</taxon>
        <taxon>Timematodea</taxon>
        <taxon>Timematoidea</taxon>
        <taxon>Timematidae</taxon>
        <taxon>Timema</taxon>
    </lineage>
</organism>
<comment type="caution">
    <text evidence="4">The sequence shown here is derived from an EMBL/GenBank/DDBJ whole genome shotgun (WGS) entry which is preliminary data.</text>
</comment>
<evidence type="ECO:0000313" key="5">
    <source>
        <dbReference type="Proteomes" id="UP001153148"/>
    </source>
</evidence>
<feature type="domain" description="PDEase" evidence="3">
    <location>
        <begin position="22"/>
        <end position="128"/>
    </location>
</feature>